<dbReference type="CDD" id="cd04590">
    <property type="entry name" value="CBS_pair_CorC_HlyC_assoc"/>
    <property type="match status" value="1"/>
</dbReference>
<gene>
    <name evidence="9" type="ORF">GEV26_14085</name>
</gene>
<evidence type="ECO:0000256" key="3">
    <source>
        <dbReference type="ARBA" id="ARBA00022475"/>
    </source>
</evidence>
<dbReference type="Pfam" id="PF01595">
    <property type="entry name" value="CNNM"/>
    <property type="match status" value="1"/>
</dbReference>
<dbReference type="PROSITE" id="PS51846">
    <property type="entry name" value="CNNM"/>
    <property type="match status" value="1"/>
</dbReference>
<accession>A0A5Q2MMR5</accession>
<evidence type="ECO:0000256" key="8">
    <source>
        <dbReference type="ARBA" id="ARBA00023136"/>
    </source>
</evidence>
<dbReference type="InterPro" id="IPR046342">
    <property type="entry name" value="CBS_dom_sf"/>
</dbReference>
<dbReference type="EMBL" id="CP045737">
    <property type="protein sequence ID" value="QGG42412.1"/>
    <property type="molecule type" value="Genomic_DNA"/>
</dbReference>
<comment type="similarity">
    <text evidence="2">Belongs to the UPF0053 family.</text>
</comment>
<proteinExistence type="inferred from homology"/>
<dbReference type="PANTHER" id="PTHR43099">
    <property type="entry name" value="UPF0053 PROTEIN YRKA"/>
    <property type="match status" value="1"/>
</dbReference>
<evidence type="ECO:0000256" key="2">
    <source>
        <dbReference type="ARBA" id="ARBA00006337"/>
    </source>
</evidence>
<keyword evidence="5" id="KW-0677">Repeat</keyword>
<evidence type="ECO:0000256" key="5">
    <source>
        <dbReference type="ARBA" id="ARBA00022737"/>
    </source>
</evidence>
<evidence type="ECO:0000256" key="1">
    <source>
        <dbReference type="ARBA" id="ARBA00004651"/>
    </source>
</evidence>
<dbReference type="Gene3D" id="3.10.580.10">
    <property type="entry name" value="CBS-domain"/>
    <property type="match status" value="1"/>
</dbReference>
<dbReference type="Pfam" id="PF03471">
    <property type="entry name" value="CorC_HlyC"/>
    <property type="match status" value="1"/>
</dbReference>
<evidence type="ECO:0000313" key="10">
    <source>
        <dbReference type="Proteomes" id="UP000392064"/>
    </source>
</evidence>
<evidence type="ECO:0000256" key="7">
    <source>
        <dbReference type="ARBA" id="ARBA00023122"/>
    </source>
</evidence>
<reference evidence="9 10" key="1">
    <citation type="submission" date="2019-11" db="EMBL/GenBank/DDBJ databases">
        <authorList>
            <person name="Li J."/>
        </authorList>
    </citation>
    <scope>NUCLEOTIDE SEQUENCE [LARGE SCALE GENOMIC DNA]</scope>
    <source>
        <strain evidence="9 10">MF47</strain>
    </source>
</reference>
<keyword evidence="8" id="KW-0472">Membrane</keyword>
<dbReference type="InterPro" id="IPR036318">
    <property type="entry name" value="FAD-bd_PCMH-like_sf"/>
</dbReference>
<evidence type="ECO:0000313" key="9">
    <source>
        <dbReference type="EMBL" id="QGG42412.1"/>
    </source>
</evidence>
<organism evidence="9 10">
    <name type="scientific">Aeromicrobium yanjiei</name>
    <dbReference type="NCBI Taxonomy" id="2662028"/>
    <lineage>
        <taxon>Bacteria</taxon>
        <taxon>Bacillati</taxon>
        <taxon>Actinomycetota</taxon>
        <taxon>Actinomycetes</taxon>
        <taxon>Propionibacteriales</taxon>
        <taxon>Nocardioidaceae</taxon>
        <taxon>Aeromicrobium</taxon>
    </lineage>
</organism>
<evidence type="ECO:0000256" key="4">
    <source>
        <dbReference type="ARBA" id="ARBA00022692"/>
    </source>
</evidence>
<keyword evidence="3" id="KW-1003">Cell membrane</keyword>
<dbReference type="FunFam" id="3.10.580.10:FF:000002">
    <property type="entry name" value="Magnesium/cobalt efflux protein CorC"/>
    <property type="match status" value="1"/>
</dbReference>
<dbReference type="Proteomes" id="UP000392064">
    <property type="component" value="Chromosome"/>
</dbReference>
<dbReference type="InterPro" id="IPR002550">
    <property type="entry name" value="CNNM"/>
</dbReference>
<dbReference type="InterPro" id="IPR005170">
    <property type="entry name" value="Transptr-assoc_dom"/>
</dbReference>
<dbReference type="InterPro" id="IPR051676">
    <property type="entry name" value="UPF0053_domain"/>
</dbReference>
<dbReference type="PROSITE" id="PS51371">
    <property type="entry name" value="CBS"/>
    <property type="match status" value="1"/>
</dbReference>
<dbReference type="SMART" id="SM01091">
    <property type="entry name" value="CorC_HlyC"/>
    <property type="match status" value="1"/>
</dbReference>
<dbReference type="Gene3D" id="3.30.465.10">
    <property type="match status" value="1"/>
</dbReference>
<dbReference type="AlphaFoldDB" id="A0A5Q2MMR5"/>
<comment type="subcellular location">
    <subcellularLocation>
        <location evidence="1">Cell membrane</location>
        <topology evidence="1">Multi-pass membrane protein</topology>
    </subcellularLocation>
</comment>
<keyword evidence="4" id="KW-0812">Transmembrane</keyword>
<dbReference type="GO" id="GO:0050660">
    <property type="term" value="F:flavin adenine dinucleotide binding"/>
    <property type="evidence" value="ECO:0007669"/>
    <property type="project" value="InterPro"/>
</dbReference>
<protein>
    <submittedName>
        <fullName evidence="9">DUF21 domain-containing protein</fullName>
    </submittedName>
</protein>
<dbReference type="Pfam" id="PF00571">
    <property type="entry name" value="CBS"/>
    <property type="match status" value="2"/>
</dbReference>
<dbReference type="GO" id="GO:0005886">
    <property type="term" value="C:plasma membrane"/>
    <property type="evidence" value="ECO:0007669"/>
    <property type="project" value="UniProtKB-SubCell"/>
</dbReference>
<dbReference type="RefSeq" id="WP_153654043.1">
    <property type="nucleotide sequence ID" value="NZ_CP045737.1"/>
</dbReference>
<keyword evidence="7" id="KW-0129">CBS domain</keyword>
<dbReference type="InterPro" id="IPR016169">
    <property type="entry name" value="FAD-bd_PCMH_sub2"/>
</dbReference>
<dbReference type="SUPFAM" id="SSF56176">
    <property type="entry name" value="FAD-binding/transporter-associated domain-like"/>
    <property type="match status" value="1"/>
</dbReference>
<dbReference type="SUPFAM" id="SSF54631">
    <property type="entry name" value="CBS-domain pair"/>
    <property type="match status" value="1"/>
</dbReference>
<dbReference type="InterPro" id="IPR044751">
    <property type="entry name" value="Ion_transp-like_CBS"/>
</dbReference>
<keyword evidence="10" id="KW-1185">Reference proteome</keyword>
<dbReference type="KEGG" id="aef:GEV26_14085"/>
<name>A0A5Q2MMR5_9ACTN</name>
<keyword evidence="6" id="KW-1133">Transmembrane helix</keyword>
<dbReference type="PANTHER" id="PTHR43099:SF6">
    <property type="entry name" value="UPF0053 PROTEIN RV1842C"/>
    <property type="match status" value="1"/>
</dbReference>
<evidence type="ECO:0000256" key="6">
    <source>
        <dbReference type="ARBA" id="ARBA00022989"/>
    </source>
</evidence>
<dbReference type="InterPro" id="IPR000644">
    <property type="entry name" value="CBS_dom"/>
</dbReference>
<sequence>MTEWLLLATSLLLMLACGIFVAAEFSFVTVDRATIERDAEAGDRGAQGTLIALRSLSTQLSGAQLGITITNLAIGYLAEPAIGNLLRDPLEAAGLEGGALRGVSYGIALVLSTVVTMLVGELVPKNFALALPQRTAAMTQLPQRLFTKAMAWPIRLLNGMANAILRALGVEPQEELRSARSPVELRSLVLRSAIEGAIDDETADLVARSIAFGDRTAADVRTPRVRVHFLEGRDTAHDVIEAARQTGHSRFPVIGKGPDEILGIVHVKDAVGVDLNRRRNVRLVDILVPATTVPDSIELDPLLSVLREQGMQMAIVVDEYGGTDGVVTLEDLIEEIVGDIADEHDRLSSRSRHRRDGTWSLSGLLRPDEVEEQTGIALPEGEDYETIAGLILEKLGRIGVRGDVVVLDIDRTPDDDEDDPEPLHVALTIERMEGRRIDRVSLTVIDDEPADATTTGATS</sequence>